<gene>
    <name evidence="1" type="ORF">MRB53_020292</name>
</gene>
<evidence type="ECO:0000313" key="2">
    <source>
        <dbReference type="Proteomes" id="UP001234297"/>
    </source>
</evidence>
<organism evidence="1 2">
    <name type="scientific">Persea americana</name>
    <name type="common">Avocado</name>
    <dbReference type="NCBI Taxonomy" id="3435"/>
    <lineage>
        <taxon>Eukaryota</taxon>
        <taxon>Viridiplantae</taxon>
        <taxon>Streptophyta</taxon>
        <taxon>Embryophyta</taxon>
        <taxon>Tracheophyta</taxon>
        <taxon>Spermatophyta</taxon>
        <taxon>Magnoliopsida</taxon>
        <taxon>Magnoliidae</taxon>
        <taxon>Laurales</taxon>
        <taxon>Lauraceae</taxon>
        <taxon>Persea</taxon>
    </lineage>
</organism>
<proteinExistence type="predicted"/>
<dbReference type="EMBL" id="CM056814">
    <property type="protein sequence ID" value="KAJ8626985.1"/>
    <property type="molecule type" value="Genomic_DNA"/>
</dbReference>
<keyword evidence="2" id="KW-1185">Reference proteome</keyword>
<protein>
    <submittedName>
        <fullName evidence="1">Uncharacterized protein</fullName>
    </submittedName>
</protein>
<dbReference type="Proteomes" id="UP001234297">
    <property type="component" value="Chromosome 6"/>
</dbReference>
<evidence type="ECO:0000313" key="1">
    <source>
        <dbReference type="EMBL" id="KAJ8626985.1"/>
    </source>
</evidence>
<reference evidence="1 2" key="1">
    <citation type="journal article" date="2022" name="Hortic Res">
        <title>A haplotype resolved chromosomal level avocado genome allows analysis of novel avocado genes.</title>
        <authorList>
            <person name="Nath O."/>
            <person name="Fletcher S.J."/>
            <person name="Hayward A."/>
            <person name="Shaw L.M."/>
            <person name="Masouleh A.K."/>
            <person name="Furtado A."/>
            <person name="Henry R.J."/>
            <person name="Mitter N."/>
        </authorList>
    </citation>
    <scope>NUCLEOTIDE SEQUENCE [LARGE SCALE GENOMIC DNA]</scope>
    <source>
        <strain evidence="2">cv. Hass</strain>
    </source>
</reference>
<comment type="caution">
    <text evidence="1">The sequence shown here is derived from an EMBL/GenBank/DDBJ whole genome shotgun (WGS) entry which is preliminary data.</text>
</comment>
<name>A0ACC2L0M5_PERAE</name>
<sequence>MRDSCYFPGCRKDTNCSCEICLASINATLDLMPSSAQHSSLTRVVSSTPQRRPTPLLFDMPLTPPVLQSTAKSRHLEENEKKEKEKKGKQFWVPWWGGFVGFLLGVSLIFVVDSGFSWAVSGVFRPVFSVEKVRRIGEESRVVGGLDGRLRFVEKKIGEVVDGKVSNCSAADSSWELNQDGFLLVHSRCILYKSSAEEVSIWGWPLQTAGLLTTGFTSRSYTILSGRVTEWSEGKMRFSVHKSNSSWMHQKWSASALQLDPNTWVLEYRQNAFLQNSKPCKVAVELLRFRFSKVIQGLWHELWPLIALPYDYYNNHYYYHKEDGFRFHAT</sequence>
<accession>A0ACC2L0M5</accession>